<evidence type="ECO:0000313" key="3">
    <source>
        <dbReference type="Proteomes" id="UP000604825"/>
    </source>
</evidence>
<gene>
    <name evidence="2" type="ORF">NCGR_LOCUS56837</name>
</gene>
<proteinExistence type="predicted"/>
<sequence>MAARSFSVDLAAAVFLFVVLFASPAQCRRGLLDQVGSPMRYPSDNATTTAVVNSTALDGSKFTLIFCVLRLCGKRDCYCCETGDYCYYSRKQCQANCDSCDPKCPPPRLPLQ</sequence>
<evidence type="ECO:0000313" key="2">
    <source>
        <dbReference type="EMBL" id="CAD6332739.1"/>
    </source>
</evidence>
<accession>A0A811RU14</accession>
<dbReference type="OrthoDB" id="691434at2759"/>
<dbReference type="Proteomes" id="UP000604825">
    <property type="component" value="Unassembled WGS sequence"/>
</dbReference>
<keyword evidence="3" id="KW-1185">Reference proteome</keyword>
<reference evidence="2" key="1">
    <citation type="submission" date="2020-10" db="EMBL/GenBank/DDBJ databases">
        <authorList>
            <person name="Han B."/>
            <person name="Lu T."/>
            <person name="Zhao Q."/>
            <person name="Huang X."/>
            <person name="Zhao Y."/>
        </authorList>
    </citation>
    <scope>NUCLEOTIDE SEQUENCE</scope>
</reference>
<comment type="caution">
    <text evidence="2">The sequence shown here is derived from an EMBL/GenBank/DDBJ whole genome shotgun (WGS) entry which is preliminary data.</text>
</comment>
<feature type="chain" id="PRO_5032333802" evidence="1">
    <location>
        <begin position="28"/>
        <end position="112"/>
    </location>
</feature>
<dbReference type="AlphaFoldDB" id="A0A811RU14"/>
<name>A0A811RU14_9POAL</name>
<protein>
    <submittedName>
        <fullName evidence="2">Uncharacterized protein</fullName>
    </submittedName>
</protein>
<dbReference type="EMBL" id="CAJGYO010000017">
    <property type="protein sequence ID" value="CAD6332739.1"/>
    <property type="molecule type" value="Genomic_DNA"/>
</dbReference>
<keyword evidence="1" id="KW-0732">Signal</keyword>
<feature type="signal peptide" evidence="1">
    <location>
        <begin position="1"/>
        <end position="27"/>
    </location>
</feature>
<evidence type="ECO:0000256" key="1">
    <source>
        <dbReference type="SAM" id="SignalP"/>
    </source>
</evidence>
<organism evidence="2 3">
    <name type="scientific">Miscanthus lutarioriparius</name>
    <dbReference type="NCBI Taxonomy" id="422564"/>
    <lineage>
        <taxon>Eukaryota</taxon>
        <taxon>Viridiplantae</taxon>
        <taxon>Streptophyta</taxon>
        <taxon>Embryophyta</taxon>
        <taxon>Tracheophyta</taxon>
        <taxon>Spermatophyta</taxon>
        <taxon>Magnoliopsida</taxon>
        <taxon>Liliopsida</taxon>
        <taxon>Poales</taxon>
        <taxon>Poaceae</taxon>
        <taxon>PACMAD clade</taxon>
        <taxon>Panicoideae</taxon>
        <taxon>Andropogonodae</taxon>
        <taxon>Andropogoneae</taxon>
        <taxon>Saccharinae</taxon>
        <taxon>Miscanthus</taxon>
    </lineage>
</organism>